<sequence>MQIIDSKIRSREQDSAMQTLFLKGWVDMKFVELVPFQFFILYKMEESLE</sequence>
<proteinExistence type="predicted"/>
<dbReference type="KEGG" id="bcu:BCAH820_B0156"/>
<dbReference type="AlphaFoldDB" id="B7JTQ4"/>
<protein>
    <submittedName>
        <fullName evidence="1">Spore germination protein</fullName>
    </submittedName>
</protein>
<name>B7JTQ4_BACC0</name>
<dbReference type="HOGENOM" id="CLU_215666_0_0_9"/>
<accession>B7JTQ4</accession>
<gene>
    <name evidence="1" type="ordered locus">BCAH820_B0156</name>
</gene>
<evidence type="ECO:0000313" key="1">
    <source>
        <dbReference type="EMBL" id="ACK92870.1"/>
    </source>
</evidence>
<evidence type="ECO:0000313" key="2">
    <source>
        <dbReference type="Proteomes" id="UP000001363"/>
    </source>
</evidence>
<reference evidence="1 2" key="1">
    <citation type="submission" date="2008-10" db="EMBL/GenBank/DDBJ databases">
        <title>Genome sequence of Bacillus cereus AH820.</title>
        <authorList>
            <person name="Dodson R.J."/>
            <person name="Durkin A.S."/>
            <person name="Rosovitz M.J."/>
            <person name="Rasko D.A."/>
            <person name="Hoffmaster A."/>
            <person name="Ravel J."/>
            <person name="Sutton G."/>
        </authorList>
    </citation>
    <scope>NUCLEOTIDE SEQUENCE [LARGE SCALE GENOMIC DNA]</scope>
    <source>
        <strain evidence="2">AH820</strain>
        <plasmid evidence="2">Plasmid pAH820_272</plasmid>
    </source>
</reference>
<geneLocation type="plasmid" evidence="1 2">
    <name>pAH820_272</name>
</geneLocation>
<organism evidence="1 2">
    <name type="scientific">Bacillus cereus (strain AH820)</name>
    <dbReference type="NCBI Taxonomy" id="405535"/>
    <lineage>
        <taxon>Bacteria</taxon>
        <taxon>Bacillati</taxon>
        <taxon>Bacillota</taxon>
        <taxon>Bacilli</taxon>
        <taxon>Bacillales</taxon>
        <taxon>Bacillaceae</taxon>
        <taxon>Bacillus</taxon>
        <taxon>Bacillus cereus group</taxon>
    </lineage>
</organism>
<dbReference type="Proteomes" id="UP000001363">
    <property type="component" value="Plasmid pAH820_272"/>
</dbReference>
<dbReference type="EMBL" id="CP001285">
    <property type="protein sequence ID" value="ACK92870.1"/>
    <property type="molecule type" value="Genomic_DNA"/>
</dbReference>
<keyword evidence="1" id="KW-0614">Plasmid</keyword>